<dbReference type="EMBL" id="PEYU01000096">
    <property type="protein sequence ID" value="PIS22027.1"/>
    <property type="molecule type" value="Genomic_DNA"/>
</dbReference>
<gene>
    <name evidence="1" type="ORF">COT50_04195</name>
</gene>
<organism evidence="1 2">
    <name type="scientific">candidate division WWE3 bacterium CG08_land_8_20_14_0_20_41_10</name>
    <dbReference type="NCBI Taxonomy" id="1975085"/>
    <lineage>
        <taxon>Bacteria</taxon>
        <taxon>Katanobacteria</taxon>
    </lineage>
</organism>
<evidence type="ECO:0000313" key="2">
    <source>
        <dbReference type="Proteomes" id="UP000231252"/>
    </source>
</evidence>
<sequence length="89" mass="9502">MKMTKKLKKIIILTIVGLVLVLSAAFFYINNDLVISRVRKATDQVSTGINKNGSIPIGENSGVGTTDEASLDAVFGVDESADNFDDIAI</sequence>
<reference evidence="2" key="1">
    <citation type="submission" date="2017-09" db="EMBL/GenBank/DDBJ databases">
        <title>Depth-based differentiation of microbial function through sediment-hosted aquifers and enrichment of novel symbionts in the deep terrestrial subsurface.</title>
        <authorList>
            <person name="Probst A.J."/>
            <person name="Ladd B."/>
            <person name="Jarett J.K."/>
            <person name="Geller-Mcgrath D.E."/>
            <person name="Sieber C.M.K."/>
            <person name="Emerson J.B."/>
            <person name="Anantharaman K."/>
            <person name="Thomas B.C."/>
            <person name="Malmstrom R."/>
            <person name="Stieglmeier M."/>
            <person name="Klingl A."/>
            <person name="Woyke T."/>
            <person name="Ryan C.M."/>
            <person name="Banfield J.F."/>
        </authorList>
    </citation>
    <scope>NUCLEOTIDE SEQUENCE [LARGE SCALE GENOMIC DNA]</scope>
</reference>
<comment type="caution">
    <text evidence="1">The sequence shown here is derived from an EMBL/GenBank/DDBJ whole genome shotgun (WGS) entry which is preliminary data.</text>
</comment>
<accession>A0A2H0XAR8</accession>
<protein>
    <submittedName>
        <fullName evidence="1">Uncharacterized protein</fullName>
    </submittedName>
</protein>
<dbReference type="Proteomes" id="UP000231252">
    <property type="component" value="Unassembled WGS sequence"/>
</dbReference>
<proteinExistence type="predicted"/>
<name>A0A2H0XAR8_UNCKA</name>
<dbReference type="AlphaFoldDB" id="A0A2H0XAR8"/>
<evidence type="ECO:0000313" key="1">
    <source>
        <dbReference type="EMBL" id="PIS22027.1"/>
    </source>
</evidence>